<feature type="transmembrane region" description="Helical" evidence="6">
    <location>
        <begin position="231"/>
        <end position="252"/>
    </location>
</feature>
<evidence type="ECO:0000256" key="6">
    <source>
        <dbReference type="SAM" id="Phobius"/>
    </source>
</evidence>
<evidence type="ECO:0000256" key="2">
    <source>
        <dbReference type="ARBA" id="ARBA00022723"/>
    </source>
</evidence>
<dbReference type="GO" id="GO:0016491">
    <property type="term" value="F:oxidoreductase activity"/>
    <property type="evidence" value="ECO:0007669"/>
    <property type="project" value="UniProtKB-KW"/>
</dbReference>
<reference evidence="8" key="2">
    <citation type="submission" date="2021-08" db="EMBL/GenBank/DDBJ databases">
        <authorList>
            <person name="Dalcin Martins P."/>
        </authorList>
    </citation>
    <scope>NUCLEOTIDE SEQUENCE</scope>
    <source>
        <strain evidence="8">MAG_39</strain>
    </source>
</reference>
<keyword evidence="5" id="KW-0411">Iron-sulfur</keyword>
<dbReference type="InterPro" id="IPR017900">
    <property type="entry name" value="4Fe4S_Fe_S_CS"/>
</dbReference>
<dbReference type="GO" id="GO:0051539">
    <property type="term" value="F:4 iron, 4 sulfur cluster binding"/>
    <property type="evidence" value="ECO:0007669"/>
    <property type="project" value="UniProtKB-KW"/>
</dbReference>
<keyword evidence="6" id="KW-1133">Transmembrane helix</keyword>
<dbReference type="GO" id="GO:0046872">
    <property type="term" value="F:metal ion binding"/>
    <property type="evidence" value="ECO:0007669"/>
    <property type="project" value="UniProtKB-KW"/>
</dbReference>
<dbReference type="SUPFAM" id="SSF46548">
    <property type="entry name" value="alpha-helical ferredoxin"/>
    <property type="match status" value="1"/>
</dbReference>
<reference evidence="8" key="1">
    <citation type="journal article" date="2021" name="bioRxiv">
        <title>Unraveling nitrogen, sulfur and carbon metabolic pathways and microbial community transcriptional responses to substrate deprivation and toxicity stresses in a bioreactor mimicking anoxic brackish coastal sediment conditions.</title>
        <authorList>
            <person name="Martins P.D."/>
            <person name="Echeveste M.J."/>
            <person name="Arshad A."/>
            <person name="Kurth J."/>
            <person name="Ouboter H."/>
            <person name="Jetten M.S.M."/>
            <person name="Welte C.U."/>
        </authorList>
    </citation>
    <scope>NUCLEOTIDE SEQUENCE</scope>
    <source>
        <strain evidence="8">MAG_39</strain>
    </source>
</reference>
<dbReference type="InterPro" id="IPR051460">
    <property type="entry name" value="HdrC_iron-sulfur_subunit"/>
</dbReference>
<keyword evidence="6" id="KW-0812">Transmembrane</keyword>
<dbReference type="PANTHER" id="PTHR43255">
    <property type="entry name" value="IRON-SULFUR-BINDING OXIDOREDUCTASE FADF-RELATED-RELATED"/>
    <property type="match status" value="1"/>
</dbReference>
<keyword evidence="1" id="KW-0004">4Fe-4S</keyword>
<name>A0A953M2E3_9BACT</name>
<evidence type="ECO:0000259" key="7">
    <source>
        <dbReference type="Pfam" id="PF13183"/>
    </source>
</evidence>
<evidence type="ECO:0000256" key="1">
    <source>
        <dbReference type="ARBA" id="ARBA00022485"/>
    </source>
</evidence>
<feature type="transmembrane region" description="Helical" evidence="6">
    <location>
        <begin position="267"/>
        <end position="288"/>
    </location>
</feature>
<evidence type="ECO:0000256" key="4">
    <source>
        <dbReference type="ARBA" id="ARBA00023004"/>
    </source>
</evidence>
<dbReference type="InterPro" id="IPR017896">
    <property type="entry name" value="4Fe4S_Fe-S-bd"/>
</dbReference>
<proteinExistence type="predicted"/>
<dbReference type="GO" id="GO:0005886">
    <property type="term" value="C:plasma membrane"/>
    <property type="evidence" value="ECO:0007669"/>
    <property type="project" value="TreeGrafter"/>
</dbReference>
<evidence type="ECO:0000313" key="8">
    <source>
        <dbReference type="EMBL" id="MBZ0157638.1"/>
    </source>
</evidence>
<keyword evidence="6" id="KW-0472">Membrane</keyword>
<accession>A0A953M2E3</accession>
<feature type="transmembrane region" description="Helical" evidence="6">
    <location>
        <begin position="158"/>
        <end position="180"/>
    </location>
</feature>
<dbReference type="EMBL" id="JAIOIV010000124">
    <property type="protein sequence ID" value="MBZ0157638.1"/>
    <property type="molecule type" value="Genomic_DNA"/>
</dbReference>
<feature type="transmembrane region" description="Helical" evidence="6">
    <location>
        <begin position="121"/>
        <end position="138"/>
    </location>
</feature>
<dbReference type="AlphaFoldDB" id="A0A953M2E3"/>
<evidence type="ECO:0000256" key="5">
    <source>
        <dbReference type="ARBA" id="ARBA00023014"/>
    </source>
</evidence>
<dbReference type="Pfam" id="PF13183">
    <property type="entry name" value="Fer4_8"/>
    <property type="match status" value="1"/>
</dbReference>
<dbReference type="Gene3D" id="1.10.1060.10">
    <property type="entry name" value="Alpha-helical ferredoxin"/>
    <property type="match status" value="1"/>
</dbReference>
<sequence length="373" mass="41372">MPEQTMEQIIKPDLNFVKDIIASGGESLKKCYQCSTCTVVCDVTPDEKPFPRKEMLYAQWGLKEKLLNNPDVWLCHQCSDCTAHCPRGAKPGEVLGAIRKMTIREYSAPGFLAHMVADSKYLLLLLALPVLIFLGIIAGRGVTGIPEGEIVYTKMMPVLAIDIVFTSAALFAALSFLFGVKKYWAAMSDGAKATLQGNLVDDIKAVITEILAHRRFQKCSVTKERSTSHLLVFYAFAGLAVTTTWAIVYLYGFHRESPYPQYDPMKIVGNVSALALIFGISLVAGNRLKNAEKAGKGSYFDWLFISVIFIIAVTGLLAELLRLGNIAALAYPVYFVHLVFVFFLFVYAPFSKMAHMVYRTTAMVFARQAGRDK</sequence>
<dbReference type="InterPro" id="IPR009051">
    <property type="entry name" value="Helical_ferredxn"/>
</dbReference>
<comment type="caution">
    <text evidence="8">The sequence shown here is derived from an EMBL/GenBank/DDBJ whole genome shotgun (WGS) entry which is preliminary data.</text>
</comment>
<dbReference type="InterPro" id="IPR036197">
    <property type="entry name" value="NarG-like_sf"/>
</dbReference>
<keyword evidence="2" id="KW-0479">Metal-binding</keyword>
<evidence type="ECO:0000256" key="3">
    <source>
        <dbReference type="ARBA" id="ARBA00023002"/>
    </source>
</evidence>
<feature type="transmembrane region" description="Helical" evidence="6">
    <location>
        <begin position="330"/>
        <end position="350"/>
    </location>
</feature>
<organism evidence="8 9">
    <name type="scientific">Candidatus Nitrobium versatile</name>
    <dbReference type="NCBI Taxonomy" id="2884831"/>
    <lineage>
        <taxon>Bacteria</taxon>
        <taxon>Pseudomonadati</taxon>
        <taxon>Nitrospirota</taxon>
        <taxon>Nitrospiria</taxon>
        <taxon>Nitrospirales</taxon>
        <taxon>Nitrospiraceae</taxon>
        <taxon>Candidatus Nitrobium</taxon>
    </lineage>
</organism>
<evidence type="ECO:0000313" key="9">
    <source>
        <dbReference type="Proteomes" id="UP000705867"/>
    </source>
</evidence>
<dbReference type="SUPFAM" id="SSF103501">
    <property type="entry name" value="Respiratory nitrate reductase 1 gamma chain"/>
    <property type="match status" value="1"/>
</dbReference>
<feature type="transmembrane region" description="Helical" evidence="6">
    <location>
        <begin position="300"/>
        <end position="318"/>
    </location>
</feature>
<dbReference type="Proteomes" id="UP000705867">
    <property type="component" value="Unassembled WGS sequence"/>
</dbReference>
<dbReference type="PROSITE" id="PS00198">
    <property type="entry name" value="4FE4S_FER_1"/>
    <property type="match status" value="1"/>
</dbReference>
<feature type="domain" description="4Fe-4S ferredoxin-type" evidence="7">
    <location>
        <begin position="28"/>
        <end position="88"/>
    </location>
</feature>
<dbReference type="PANTHER" id="PTHR43255:SF1">
    <property type="entry name" value="IRON-SULFUR-BINDING OXIDOREDUCTASE FADF-RELATED"/>
    <property type="match status" value="1"/>
</dbReference>
<dbReference type="Gene3D" id="1.20.950.20">
    <property type="entry name" value="Transmembrane di-heme cytochromes, Chain C"/>
    <property type="match status" value="1"/>
</dbReference>
<keyword evidence="4" id="KW-0408">Iron</keyword>
<keyword evidence="3" id="KW-0560">Oxidoreductase</keyword>
<dbReference type="NCBIfam" id="NF038018">
    <property type="entry name" value="qmoC"/>
    <property type="match status" value="1"/>
</dbReference>
<protein>
    <submittedName>
        <fullName evidence="8">Quinone-interacting membrane-bound oxidoreductase complex subunit QmoC</fullName>
    </submittedName>
</protein>
<gene>
    <name evidence="8" type="primary">qmoC</name>
    <name evidence="8" type="ORF">K8I29_15680</name>
</gene>